<dbReference type="AlphaFoldDB" id="A0A1Z4M021"/>
<dbReference type="Proteomes" id="UP000218418">
    <property type="component" value="Chromosome"/>
</dbReference>
<gene>
    <name evidence="1" type="ORF">NIES267_63260</name>
</gene>
<name>A0A1Z4M021_9CYAN</name>
<evidence type="ECO:0000313" key="1">
    <source>
        <dbReference type="EMBL" id="BAY86815.1"/>
    </source>
</evidence>
<dbReference type="EMBL" id="AP018227">
    <property type="protein sequence ID" value="BAY86815.1"/>
    <property type="molecule type" value="Genomic_DNA"/>
</dbReference>
<sequence length="34" mass="3698">MQIIRRAIASAIGVSIIGFSVSANAYPQLRYMSI</sequence>
<proteinExistence type="predicted"/>
<evidence type="ECO:0000313" key="2">
    <source>
        <dbReference type="Proteomes" id="UP000218418"/>
    </source>
</evidence>
<protein>
    <submittedName>
        <fullName evidence="1">Uncharacterized protein</fullName>
    </submittedName>
</protein>
<accession>A0A1Z4M021</accession>
<organism evidence="1 2">
    <name type="scientific">Calothrix parasitica NIES-267</name>
    <dbReference type="NCBI Taxonomy" id="1973488"/>
    <lineage>
        <taxon>Bacteria</taxon>
        <taxon>Bacillati</taxon>
        <taxon>Cyanobacteriota</taxon>
        <taxon>Cyanophyceae</taxon>
        <taxon>Nostocales</taxon>
        <taxon>Calotrichaceae</taxon>
        <taxon>Calothrix</taxon>
    </lineage>
</organism>
<reference evidence="1 2" key="1">
    <citation type="submission" date="2017-06" db="EMBL/GenBank/DDBJ databases">
        <title>Genome sequencing of cyanobaciteial culture collection at National Institute for Environmental Studies (NIES).</title>
        <authorList>
            <person name="Hirose Y."/>
            <person name="Shimura Y."/>
            <person name="Fujisawa T."/>
            <person name="Nakamura Y."/>
            <person name="Kawachi M."/>
        </authorList>
    </citation>
    <scope>NUCLEOTIDE SEQUENCE [LARGE SCALE GENOMIC DNA]</scope>
    <source>
        <strain evidence="1 2">NIES-267</strain>
    </source>
</reference>
<keyword evidence="2" id="KW-1185">Reference proteome</keyword>